<name>A0A250KUG7_9GAMM</name>
<evidence type="ECO:0000313" key="5">
    <source>
        <dbReference type="Proteomes" id="UP000266313"/>
    </source>
</evidence>
<feature type="short sequence motif" description="HXTX 1" evidence="2">
    <location>
        <begin position="46"/>
        <end position="49"/>
    </location>
</feature>
<dbReference type="AlphaFoldDB" id="A0A250KUG7"/>
<dbReference type="PANTHER" id="PTHR35561:SF1">
    <property type="entry name" value="RNA 2',3'-CYCLIC PHOSPHODIESTERASE"/>
    <property type="match status" value="1"/>
</dbReference>
<keyword evidence="1 2" id="KW-0378">Hydrolase</keyword>
<sequence length="181" mass="20402">MSAEIKTLRLFFALWPDEEMRASLARLVDALKQTATGKWVKPENLHITLVFLGAVNEDRIASVNEVAEGIVAQPFELRLDRIEFWKKSGIICLSPTCTPVTLQNLANALTAELKRTGFVTENRPYRAHLTVARKGSPGVLSSRCLDDPICWSVRSFSLVESRTSRMGSLYQVRKIWNLPSR</sequence>
<feature type="active site" description="Proton acceptor" evidence="2">
    <location>
        <position position="128"/>
    </location>
</feature>
<dbReference type="NCBIfam" id="TIGR02258">
    <property type="entry name" value="2_5_ligase"/>
    <property type="match status" value="1"/>
</dbReference>
<dbReference type="EMBL" id="AP017928">
    <property type="protein sequence ID" value="BBA34601.1"/>
    <property type="molecule type" value="Genomic_DNA"/>
</dbReference>
<dbReference type="SUPFAM" id="SSF55144">
    <property type="entry name" value="LigT-like"/>
    <property type="match status" value="1"/>
</dbReference>
<dbReference type="Gene3D" id="3.90.1140.10">
    <property type="entry name" value="Cyclic phosphodiesterase"/>
    <property type="match status" value="1"/>
</dbReference>
<protein>
    <recommendedName>
        <fullName evidence="2">RNA 2',3'-cyclic phosphodiesterase</fullName>
        <shortName evidence="2">RNA 2',3'-CPDase</shortName>
        <ecNumber evidence="2">3.1.4.58</ecNumber>
    </recommendedName>
</protein>
<evidence type="ECO:0000256" key="2">
    <source>
        <dbReference type="HAMAP-Rule" id="MF_01940"/>
    </source>
</evidence>
<evidence type="ECO:0000259" key="3">
    <source>
        <dbReference type="Pfam" id="PF02834"/>
    </source>
</evidence>
<evidence type="ECO:0000256" key="1">
    <source>
        <dbReference type="ARBA" id="ARBA00022801"/>
    </source>
</evidence>
<gene>
    <name evidence="4" type="ORF">sS8_2654</name>
</gene>
<accession>A0A250KUG7</accession>
<comment type="similarity">
    <text evidence="2">Belongs to the 2H phosphoesterase superfamily. ThpR family.</text>
</comment>
<dbReference type="GO" id="GO:0008664">
    <property type="term" value="F:RNA 2',3'-cyclic 3'-phosphodiesterase activity"/>
    <property type="evidence" value="ECO:0007669"/>
    <property type="project" value="UniProtKB-EC"/>
</dbReference>
<dbReference type="EC" id="3.1.4.58" evidence="2"/>
<feature type="domain" description="Phosphoesterase HXTX" evidence="3">
    <location>
        <begin position="15"/>
        <end position="91"/>
    </location>
</feature>
<dbReference type="InterPro" id="IPR014051">
    <property type="entry name" value="Phosphoesterase_HXTX"/>
</dbReference>
<dbReference type="Pfam" id="PF02834">
    <property type="entry name" value="LigT_PEase"/>
    <property type="match status" value="1"/>
</dbReference>
<feature type="short sequence motif" description="HXTX 2" evidence="2">
    <location>
        <begin position="128"/>
        <end position="131"/>
    </location>
</feature>
<dbReference type="InterPro" id="IPR004175">
    <property type="entry name" value="RNA_CPDase"/>
</dbReference>
<dbReference type="KEGG" id="mmai:sS8_2654"/>
<feature type="active site" description="Proton donor" evidence="2">
    <location>
        <position position="46"/>
    </location>
</feature>
<dbReference type="Proteomes" id="UP000266313">
    <property type="component" value="Chromosome"/>
</dbReference>
<dbReference type="HAMAP" id="MF_01940">
    <property type="entry name" value="RNA_CPDase"/>
    <property type="match status" value="1"/>
</dbReference>
<keyword evidence="5" id="KW-1185">Reference proteome</keyword>
<proteinExistence type="inferred from homology"/>
<comment type="function">
    <text evidence="2">Hydrolyzes RNA 2',3'-cyclic phosphodiester to an RNA 2'-phosphomonoester.</text>
</comment>
<evidence type="ECO:0000313" key="4">
    <source>
        <dbReference type="EMBL" id="BBA34601.1"/>
    </source>
</evidence>
<dbReference type="RefSeq" id="WP_119629979.1">
    <property type="nucleotide sequence ID" value="NZ_AP017928.1"/>
</dbReference>
<comment type="catalytic activity">
    <reaction evidence="2">
        <text>a 3'-end 2',3'-cyclophospho-ribonucleotide-RNA + H2O = a 3'-end 2'-phospho-ribonucleotide-RNA + H(+)</text>
        <dbReference type="Rhea" id="RHEA:11828"/>
        <dbReference type="Rhea" id="RHEA-COMP:10464"/>
        <dbReference type="Rhea" id="RHEA-COMP:17353"/>
        <dbReference type="ChEBI" id="CHEBI:15377"/>
        <dbReference type="ChEBI" id="CHEBI:15378"/>
        <dbReference type="ChEBI" id="CHEBI:83064"/>
        <dbReference type="ChEBI" id="CHEBI:173113"/>
        <dbReference type="EC" id="3.1.4.58"/>
    </reaction>
</comment>
<dbReference type="PANTHER" id="PTHR35561">
    <property type="entry name" value="RNA 2',3'-CYCLIC PHOSPHODIESTERASE"/>
    <property type="match status" value="1"/>
</dbReference>
<organism evidence="4 5">
    <name type="scientific">Methylocaldum marinum</name>
    <dbReference type="NCBI Taxonomy" id="1432792"/>
    <lineage>
        <taxon>Bacteria</taxon>
        <taxon>Pseudomonadati</taxon>
        <taxon>Pseudomonadota</taxon>
        <taxon>Gammaproteobacteria</taxon>
        <taxon>Methylococcales</taxon>
        <taxon>Methylococcaceae</taxon>
        <taxon>Methylocaldum</taxon>
    </lineage>
</organism>
<dbReference type="OrthoDB" id="7061261at2"/>
<reference evidence="4 5" key="1">
    <citation type="submission" date="2016-12" db="EMBL/GenBank/DDBJ databases">
        <title>Genome sequencing of Methylocaldum marinum.</title>
        <authorList>
            <person name="Takeuchi M."/>
            <person name="Kamagata Y."/>
            <person name="Hiraoka S."/>
            <person name="Oshima K."/>
            <person name="Hattori M."/>
            <person name="Iwasaki W."/>
        </authorList>
    </citation>
    <scope>NUCLEOTIDE SEQUENCE [LARGE SCALE GENOMIC DNA]</scope>
    <source>
        <strain evidence="4 5">S8</strain>
    </source>
</reference>
<dbReference type="GO" id="GO:0004113">
    <property type="term" value="F:2',3'-cyclic-nucleotide 3'-phosphodiesterase activity"/>
    <property type="evidence" value="ECO:0007669"/>
    <property type="project" value="InterPro"/>
</dbReference>
<dbReference type="GO" id="GO:0016874">
    <property type="term" value="F:ligase activity"/>
    <property type="evidence" value="ECO:0007669"/>
    <property type="project" value="UniProtKB-KW"/>
</dbReference>
<dbReference type="InterPro" id="IPR009097">
    <property type="entry name" value="Cyclic_Pdiesterase"/>
</dbReference>
<keyword evidence="4" id="KW-0436">Ligase</keyword>